<sequence>MAADDQSGTRESFLTNEKGKQLFCRYWCEDLINPRALVFINHGAGEHCLWYTQLALMLKEKGCFVFAHDHVGHGQSEGDRVHIEDFHDYVQDVFQHFSTVAAKFPDLPKFMIGHSMGGAISIIAGMEKPEYFNGIILIAPAVIPDPHTVSPTKIFLGKIAAKVWPQAPVLKLNPDDVSRDKAVVMDAISAEIQRRPFGVPWELKGKWLDWIEKNMSKMTCPVLTLHGTEDKMTNIQGSRVLHEGISSSDKTLKIYDGYYHQLHNEPGQDGAGVRQEIVDWISARTRGAAH</sequence>
<dbReference type="FunFam" id="3.40.50.1820:FF:000117">
    <property type="entry name" value="Monoglyceride lipase, putative"/>
    <property type="match status" value="1"/>
</dbReference>
<comment type="caution">
    <text evidence="2">The sequence shown here is derived from an EMBL/GenBank/DDBJ whole genome shotgun (WGS) entry which is preliminary data.</text>
</comment>
<name>A0ABD0LBN4_9CAEN</name>
<evidence type="ECO:0000313" key="2">
    <source>
        <dbReference type="EMBL" id="KAK7496638.1"/>
    </source>
</evidence>
<dbReference type="Pfam" id="PF12146">
    <property type="entry name" value="Hydrolase_4"/>
    <property type="match status" value="1"/>
</dbReference>
<dbReference type="InterPro" id="IPR029058">
    <property type="entry name" value="AB_hydrolase_fold"/>
</dbReference>
<proteinExistence type="predicted"/>
<dbReference type="InterPro" id="IPR051044">
    <property type="entry name" value="MAG_DAG_Lipase"/>
</dbReference>
<dbReference type="InterPro" id="IPR000073">
    <property type="entry name" value="AB_hydrolase_1"/>
</dbReference>
<accession>A0ABD0LBN4</accession>
<evidence type="ECO:0000259" key="1">
    <source>
        <dbReference type="Pfam" id="PF12146"/>
    </source>
</evidence>
<dbReference type="SUPFAM" id="SSF53474">
    <property type="entry name" value="alpha/beta-Hydrolases"/>
    <property type="match status" value="1"/>
</dbReference>
<keyword evidence="3" id="KW-1185">Reference proteome</keyword>
<gene>
    <name evidence="2" type="ORF">BaRGS_00012045</name>
</gene>
<evidence type="ECO:0000313" key="3">
    <source>
        <dbReference type="Proteomes" id="UP001519460"/>
    </source>
</evidence>
<dbReference type="Gene3D" id="3.40.50.1820">
    <property type="entry name" value="alpha/beta hydrolase"/>
    <property type="match status" value="1"/>
</dbReference>
<reference evidence="2 3" key="1">
    <citation type="journal article" date="2023" name="Sci. Data">
        <title>Genome assembly of the Korean intertidal mud-creeper Batillaria attramentaria.</title>
        <authorList>
            <person name="Patra A.K."/>
            <person name="Ho P.T."/>
            <person name="Jun S."/>
            <person name="Lee S.J."/>
            <person name="Kim Y."/>
            <person name="Won Y.J."/>
        </authorList>
    </citation>
    <scope>NUCLEOTIDE SEQUENCE [LARGE SCALE GENOMIC DNA]</scope>
    <source>
        <strain evidence="2">Wonlab-2016</strain>
    </source>
</reference>
<feature type="domain" description="Serine aminopeptidase S33" evidence="1">
    <location>
        <begin position="33"/>
        <end position="266"/>
    </location>
</feature>
<dbReference type="AlphaFoldDB" id="A0ABD0LBN4"/>
<dbReference type="EMBL" id="JACVVK020000065">
    <property type="protein sequence ID" value="KAK7496638.1"/>
    <property type="molecule type" value="Genomic_DNA"/>
</dbReference>
<dbReference type="PANTHER" id="PTHR11614">
    <property type="entry name" value="PHOSPHOLIPASE-RELATED"/>
    <property type="match status" value="1"/>
</dbReference>
<protein>
    <recommendedName>
        <fullName evidence="1">Serine aminopeptidase S33 domain-containing protein</fullName>
    </recommendedName>
</protein>
<organism evidence="2 3">
    <name type="scientific">Batillaria attramentaria</name>
    <dbReference type="NCBI Taxonomy" id="370345"/>
    <lineage>
        <taxon>Eukaryota</taxon>
        <taxon>Metazoa</taxon>
        <taxon>Spiralia</taxon>
        <taxon>Lophotrochozoa</taxon>
        <taxon>Mollusca</taxon>
        <taxon>Gastropoda</taxon>
        <taxon>Caenogastropoda</taxon>
        <taxon>Sorbeoconcha</taxon>
        <taxon>Cerithioidea</taxon>
        <taxon>Batillariidae</taxon>
        <taxon>Batillaria</taxon>
    </lineage>
</organism>
<dbReference type="Proteomes" id="UP001519460">
    <property type="component" value="Unassembled WGS sequence"/>
</dbReference>
<dbReference type="PRINTS" id="PR00111">
    <property type="entry name" value="ABHYDROLASE"/>
</dbReference>
<dbReference type="InterPro" id="IPR022742">
    <property type="entry name" value="Hydrolase_4"/>
</dbReference>